<accession>A0A399RT59</accession>
<sequence>MMQKACSAVWLILLVLVAYTIPAKAQEQRNKGYIGLGLGPSFLPGNKDVKTGAGLHLNLLNVGYSFGKGFGVTGTWVGGAHAFDSEAMVYNQGHTYALPTRVEVSYGVLMVGPMYTSNVSDDSSIDVKFRLGSLYTSEKSTSEVSEYVSENRTLGISLGVGYRRKIANRWCVMLSSDYYTGNQQFSFATSLNTHILSFTTGIGFVL</sequence>
<feature type="domain" description="Outer membrane protein beta-barrel" evidence="3">
    <location>
        <begin position="12"/>
        <end position="201"/>
    </location>
</feature>
<dbReference type="AlphaFoldDB" id="A0A399RT59"/>
<dbReference type="SUPFAM" id="SSF56925">
    <property type="entry name" value="OMPA-like"/>
    <property type="match status" value="1"/>
</dbReference>
<evidence type="ECO:0000256" key="2">
    <source>
        <dbReference type="SAM" id="SignalP"/>
    </source>
</evidence>
<dbReference type="OrthoDB" id="1121201at2"/>
<feature type="signal peptide" evidence="2">
    <location>
        <begin position="1"/>
        <end position="25"/>
    </location>
</feature>
<evidence type="ECO:0000313" key="5">
    <source>
        <dbReference type="Proteomes" id="UP000266005"/>
    </source>
</evidence>
<comment type="caution">
    <text evidence="4">The sequence shown here is derived from an EMBL/GenBank/DDBJ whole genome shotgun (WGS) entry which is preliminary data.</text>
</comment>
<protein>
    <recommendedName>
        <fullName evidence="3">Outer membrane protein beta-barrel domain-containing protein</fullName>
    </recommendedName>
</protein>
<name>A0A399RT59_9BACT</name>
<evidence type="ECO:0000256" key="1">
    <source>
        <dbReference type="ARBA" id="ARBA00022729"/>
    </source>
</evidence>
<keyword evidence="1 2" id="KW-0732">Signal</keyword>
<dbReference type="EMBL" id="QWGE01000005">
    <property type="protein sequence ID" value="RIJ34278.1"/>
    <property type="molecule type" value="Genomic_DNA"/>
</dbReference>
<dbReference type="Pfam" id="PF13505">
    <property type="entry name" value="OMP_b-brl"/>
    <property type="match status" value="1"/>
</dbReference>
<dbReference type="InterPro" id="IPR027385">
    <property type="entry name" value="Beta-barrel_OMP"/>
</dbReference>
<keyword evidence="5" id="KW-1185">Reference proteome</keyword>
<gene>
    <name evidence="4" type="ORF">D1627_15250</name>
</gene>
<dbReference type="InterPro" id="IPR011250">
    <property type="entry name" value="OMP/PagP_B-barrel"/>
</dbReference>
<evidence type="ECO:0000259" key="3">
    <source>
        <dbReference type="Pfam" id="PF13505"/>
    </source>
</evidence>
<feature type="chain" id="PRO_5017349023" description="Outer membrane protein beta-barrel domain-containing protein" evidence="2">
    <location>
        <begin position="26"/>
        <end position="206"/>
    </location>
</feature>
<evidence type="ECO:0000313" key="4">
    <source>
        <dbReference type="EMBL" id="RIJ34278.1"/>
    </source>
</evidence>
<dbReference type="Proteomes" id="UP000266005">
    <property type="component" value="Unassembled WGS sequence"/>
</dbReference>
<organism evidence="4 5">
    <name type="scientific">Pontibacter oryzae</name>
    <dbReference type="NCBI Taxonomy" id="2304593"/>
    <lineage>
        <taxon>Bacteria</taxon>
        <taxon>Pseudomonadati</taxon>
        <taxon>Bacteroidota</taxon>
        <taxon>Cytophagia</taxon>
        <taxon>Cytophagales</taxon>
        <taxon>Hymenobacteraceae</taxon>
        <taxon>Pontibacter</taxon>
    </lineage>
</organism>
<dbReference type="RefSeq" id="WP_119433138.1">
    <property type="nucleotide sequence ID" value="NZ_QWGE01000005.1"/>
</dbReference>
<reference evidence="5" key="1">
    <citation type="submission" date="2018-08" db="EMBL/GenBank/DDBJ databases">
        <title>Mucilaginibacter sp. MYSH2.</title>
        <authorList>
            <person name="Seo T."/>
        </authorList>
    </citation>
    <scope>NUCLEOTIDE SEQUENCE [LARGE SCALE GENOMIC DNA]</scope>
    <source>
        <strain evidence="5">KIRAN</strain>
    </source>
</reference>
<proteinExistence type="predicted"/>